<name>A0A6P6B6D2_DURZI</name>
<organism evidence="1 2">
    <name type="scientific">Durio zibethinus</name>
    <name type="common">Durian</name>
    <dbReference type="NCBI Taxonomy" id="66656"/>
    <lineage>
        <taxon>Eukaryota</taxon>
        <taxon>Viridiplantae</taxon>
        <taxon>Streptophyta</taxon>
        <taxon>Embryophyta</taxon>
        <taxon>Tracheophyta</taxon>
        <taxon>Spermatophyta</taxon>
        <taxon>Magnoliopsida</taxon>
        <taxon>eudicotyledons</taxon>
        <taxon>Gunneridae</taxon>
        <taxon>Pentapetalae</taxon>
        <taxon>rosids</taxon>
        <taxon>malvids</taxon>
        <taxon>Malvales</taxon>
        <taxon>Malvaceae</taxon>
        <taxon>Helicteroideae</taxon>
        <taxon>Durio</taxon>
    </lineage>
</organism>
<evidence type="ECO:0000313" key="1">
    <source>
        <dbReference type="Proteomes" id="UP000515121"/>
    </source>
</evidence>
<dbReference type="KEGG" id="dzi:111315115"/>
<dbReference type="InterPro" id="IPR036168">
    <property type="entry name" value="AP2_Mu_C_sf"/>
</dbReference>
<dbReference type="OrthoDB" id="1677772at2759"/>
<proteinExistence type="predicted"/>
<gene>
    <name evidence="2" type="primary">LOC111315115</name>
</gene>
<dbReference type="SUPFAM" id="SSF49447">
    <property type="entry name" value="Second domain of Mu2 adaptin subunit (ap50) of ap2 adaptor"/>
    <property type="match status" value="1"/>
</dbReference>
<dbReference type="RefSeq" id="XP_022772451.1">
    <property type="nucleotide sequence ID" value="XM_022916716.1"/>
</dbReference>
<dbReference type="AlphaFoldDB" id="A0A6P6B6D2"/>
<keyword evidence="1" id="KW-1185">Reference proteome</keyword>
<dbReference type="GeneID" id="111315115"/>
<evidence type="ECO:0000313" key="2">
    <source>
        <dbReference type="RefSeq" id="XP_022772451.1"/>
    </source>
</evidence>
<accession>A0A6P6B6D2</accession>
<sequence length="198" mass="22099">MTFKRLFNVFPLFRCVFHSAIIFQAEVILKVSAEFPANITANTIVLVLSFNLKLSKEQILKKQTRNLKEDGGSEHTLCAKLTFSQASHANIIKEAGTVSMTFTIPMYNASRLQDNSLCVQPLSLSGTKVQARSLISTLRSGTTTLLNNHITYQPTLKQLDSTEDKGSSLSNIAKKSSSYNPYRRVRYVTQANSYVARI</sequence>
<protein>
    <submittedName>
        <fullName evidence="2">AP-4 complex subunit mu-like</fullName>
    </submittedName>
</protein>
<dbReference type="Proteomes" id="UP000515121">
    <property type="component" value="Unplaced"/>
</dbReference>
<reference evidence="2" key="1">
    <citation type="submission" date="2025-08" db="UniProtKB">
        <authorList>
            <consortium name="RefSeq"/>
        </authorList>
    </citation>
    <scope>IDENTIFICATION</scope>
    <source>
        <tissue evidence="2">Fruit stalk</tissue>
    </source>
</reference>